<evidence type="ECO:0000256" key="2">
    <source>
        <dbReference type="ARBA" id="ARBA00022723"/>
    </source>
</evidence>
<proteinExistence type="inferred from homology"/>
<dbReference type="InterPro" id="IPR040442">
    <property type="entry name" value="Pyrv_kinase-like_dom_sf"/>
</dbReference>
<organism evidence="6 7">
    <name type="scientific">Enterovibrio qingdaonensis</name>
    <dbReference type="NCBI Taxonomy" id="2899818"/>
    <lineage>
        <taxon>Bacteria</taxon>
        <taxon>Pseudomonadati</taxon>
        <taxon>Pseudomonadota</taxon>
        <taxon>Gammaproteobacteria</taxon>
        <taxon>Vibrionales</taxon>
        <taxon>Vibrionaceae</taxon>
        <taxon>Enterovibrio</taxon>
    </lineage>
</organism>
<dbReference type="SUPFAM" id="SSF51621">
    <property type="entry name" value="Phosphoenolpyruvate/pyruvate domain"/>
    <property type="match status" value="1"/>
</dbReference>
<dbReference type="Pfam" id="PF02896">
    <property type="entry name" value="PEP-utilizers_C"/>
    <property type="match status" value="1"/>
</dbReference>
<accession>A0ABT5QIZ2</accession>
<feature type="domain" description="PEP-utilising enzyme C-terminal" evidence="5">
    <location>
        <begin position="43"/>
        <end position="244"/>
    </location>
</feature>
<evidence type="ECO:0000256" key="3">
    <source>
        <dbReference type="ARBA" id="ARBA00022741"/>
    </source>
</evidence>
<dbReference type="InterPro" id="IPR000121">
    <property type="entry name" value="PEP_util_C"/>
</dbReference>
<dbReference type="Gene3D" id="3.20.20.60">
    <property type="entry name" value="Phosphoenolpyruvate-binding domains"/>
    <property type="match status" value="1"/>
</dbReference>
<dbReference type="InterPro" id="IPR006319">
    <property type="entry name" value="PEP_synth"/>
</dbReference>
<dbReference type="RefSeq" id="WP_274140780.1">
    <property type="nucleotide sequence ID" value="NZ_JAJUBB010000003.1"/>
</dbReference>
<evidence type="ECO:0000256" key="1">
    <source>
        <dbReference type="ARBA" id="ARBA00007837"/>
    </source>
</evidence>
<dbReference type="InterPro" id="IPR015813">
    <property type="entry name" value="Pyrv/PenolPyrv_kinase-like_dom"/>
</dbReference>
<evidence type="ECO:0000256" key="4">
    <source>
        <dbReference type="ARBA" id="ARBA00022840"/>
    </source>
</evidence>
<comment type="similarity">
    <text evidence="1">Belongs to the PEP-utilizing enzyme family.</text>
</comment>
<evidence type="ECO:0000259" key="5">
    <source>
        <dbReference type="Pfam" id="PF02896"/>
    </source>
</evidence>
<keyword evidence="7" id="KW-1185">Reference proteome</keyword>
<keyword evidence="2" id="KW-0479">Metal-binding</keyword>
<dbReference type="PANTHER" id="PTHR43030:SF1">
    <property type="entry name" value="PHOSPHOENOLPYRUVATE SYNTHASE"/>
    <property type="match status" value="1"/>
</dbReference>
<comment type="caution">
    <text evidence="6">The sequence shown here is derived from an EMBL/GenBank/DDBJ whole genome shotgun (WGS) entry which is preliminary data.</text>
</comment>
<keyword evidence="4" id="KW-0067">ATP-binding</keyword>
<dbReference type="Proteomes" id="UP001149821">
    <property type="component" value="Unassembled WGS sequence"/>
</dbReference>
<protein>
    <submittedName>
        <fullName evidence="6">Phosphoenolpyruvate synthase</fullName>
    </submittedName>
</protein>
<evidence type="ECO:0000313" key="6">
    <source>
        <dbReference type="EMBL" id="MDD1780648.1"/>
    </source>
</evidence>
<gene>
    <name evidence="6" type="ORF">LRP49_05470</name>
</gene>
<name>A0ABT5QIZ2_9GAMM</name>
<reference evidence="6" key="1">
    <citation type="submission" date="2021-12" db="EMBL/GenBank/DDBJ databases">
        <title>Enterovibrio ZSDZ35 sp. nov. and Enterovibrio ZSDZ42 sp. nov., isolated from coastal seawater in Qingdao.</title>
        <authorList>
            <person name="Zhang P."/>
        </authorList>
    </citation>
    <scope>NUCLEOTIDE SEQUENCE</scope>
    <source>
        <strain evidence="6">ZSDZ35</strain>
    </source>
</reference>
<evidence type="ECO:0000313" key="7">
    <source>
        <dbReference type="Proteomes" id="UP001149821"/>
    </source>
</evidence>
<dbReference type="PANTHER" id="PTHR43030">
    <property type="entry name" value="PHOSPHOENOLPYRUVATE SYNTHASE"/>
    <property type="match status" value="1"/>
</dbReference>
<keyword evidence="3" id="KW-0547">Nucleotide-binding</keyword>
<dbReference type="EMBL" id="JAJUBB010000003">
    <property type="protein sequence ID" value="MDD1780648.1"/>
    <property type="molecule type" value="Genomic_DNA"/>
</dbReference>
<sequence>MSQMDLNSSLLLKHSSQLDAAEANIGLVALAGLYQELVGEHPSVLSDTESAVNRLVEALDKASKANGGRALRILLNDEGALYFSALKGGEVEPAEANPAMGLRGVSRFASQVGKPGFIFECNVLKSAIEDKNIAIEIVVPFIRTSSEAATMIDLLAEQGLCRGAKGLKVLLACQLPSNALLAESLLAYFDGVIIDVDCLASFTLGVDFDCTALPYIFTKHNEAVRGLILDTIKKTQSSEKPVLVLLNEQDKKVIELVDGAGVELIFK</sequence>